<dbReference type="Proteomes" id="UP000663877">
    <property type="component" value="Unassembled WGS sequence"/>
</dbReference>
<reference evidence="1" key="1">
    <citation type="submission" date="2021-02" db="EMBL/GenBank/DDBJ databases">
        <authorList>
            <person name="Nowell W R."/>
        </authorList>
    </citation>
    <scope>NUCLEOTIDE SEQUENCE</scope>
</reference>
<sequence>MLTKPPLTNRTNQLSSTLLIKPRVHTILNHKKHQINFEQIDRYSHKFNLLNLSNEKWLAMASSDKYILIGGGSSSSLRLFDLQGNEKYIIDIKTFAAFDLAWSNVLNAFLIAGYDRLQMYNVEKNQLTLVNNIDLINKKDNYLWSIACHGTDLFIVLSDGLESVWRLSLPKFQRIQTLSGSEIRESNSDDRISCIRTNGHSIGMTIRQRTTNQWRVDLFDYNTMTRTHRGLTIGYGTGAFNFLERCMLTPINDDQWLIIGGYKVQPNALTLMDERTGEIKQIERQSDKQNEFISNICTSNNNNQQIITMIVMNNETGQRQIHVFEQ</sequence>
<dbReference type="EMBL" id="CAJNOI010000048">
    <property type="protein sequence ID" value="CAF0939489.1"/>
    <property type="molecule type" value="Genomic_DNA"/>
</dbReference>
<proteinExistence type="predicted"/>
<evidence type="ECO:0000313" key="4">
    <source>
        <dbReference type="Proteomes" id="UP000663877"/>
    </source>
</evidence>
<accession>A0A814C5F0</accession>
<dbReference type="AlphaFoldDB" id="A0A814C5F0"/>
<evidence type="ECO:0000313" key="2">
    <source>
        <dbReference type="EMBL" id="CAF1060673.1"/>
    </source>
</evidence>
<organism evidence="1 4">
    <name type="scientific">Adineta steineri</name>
    <dbReference type="NCBI Taxonomy" id="433720"/>
    <lineage>
        <taxon>Eukaryota</taxon>
        <taxon>Metazoa</taxon>
        <taxon>Spiralia</taxon>
        <taxon>Gnathifera</taxon>
        <taxon>Rotifera</taxon>
        <taxon>Eurotatoria</taxon>
        <taxon>Bdelloidea</taxon>
        <taxon>Adinetida</taxon>
        <taxon>Adinetidae</taxon>
        <taxon>Adineta</taxon>
    </lineage>
</organism>
<dbReference type="InterPro" id="IPR015943">
    <property type="entry name" value="WD40/YVTN_repeat-like_dom_sf"/>
</dbReference>
<dbReference type="OrthoDB" id="10074229at2759"/>
<dbReference type="SUPFAM" id="SSF75011">
    <property type="entry name" value="3-carboxy-cis,cis-mucoante lactonizing enzyme"/>
    <property type="match status" value="1"/>
</dbReference>
<dbReference type="EMBL" id="CAJNOM010000106">
    <property type="protein sequence ID" value="CAF1060673.1"/>
    <property type="molecule type" value="Genomic_DNA"/>
</dbReference>
<keyword evidence="3" id="KW-1185">Reference proteome</keyword>
<gene>
    <name evidence="1" type="ORF">BJG266_LOCUS12566</name>
    <name evidence="2" type="ORF">QVE165_LOCUS18137</name>
</gene>
<name>A0A814C5F0_9BILA</name>
<evidence type="ECO:0000313" key="3">
    <source>
        <dbReference type="Proteomes" id="UP000663832"/>
    </source>
</evidence>
<comment type="caution">
    <text evidence="1">The sequence shown here is derived from an EMBL/GenBank/DDBJ whole genome shotgun (WGS) entry which is preliminary data.</text>
</comment>
<dbReference type="Gene3D" id="2.130.10.10">
    <property type="entry name" value="YVTN repeat-like/Quinoprotein amine dehydrogenase"/>
    <property type="match status" value="1"/>
</dbReference>
<dbReference type="Proteomes" id="UP000663832">
    <property type="component" value="Unassembled WGS sequence"/>
</dbReference>
<protein>
    <submittedName>
        <fullName evidence="1">Uncharacterized protein</fullName>
    </submittedName>
</protein>
<evidence type="ECO:0000313" key="1">
    <source>
        <dbReference type="EMBL" id="CAF0939489.1"/>
    </source>
</evidence>